<gene>
    <name evidence="1" type="ORF">ACAOBT_LOCUS17719</name>
</gene>
<dbReference type="AlphaFoldDB" id="A0A9P0PK42"/>
<dbReference type="EMBL" id="CAKOFQ010007012">
    <property type="protein sequence ID" value="CAH1987201.1"/>
    <property type="molecule type" value="Genomic_DNA"/>
</dbReference>
<organism evidence="1 2">
    <name type="scientific">Acanthoscelides obtectus</name>
    <name type="common">Bean weevil</name>
    <name type="synonym">Bruchus obtectus</name>
    <dbReference type="NCBI Taxonomy" id="200917"/>
    <lineage>
        <taxon>Eukaryota</taxon>
        <taxon>Metazoa</taxon>
        <taxon>Ecdysozoa</taxon>
        <taxon>Arthropoda</taxon>
        <taxon>Hexapoda</taxon>
        <taxon>Insecta</taxon>
        <taxon>Pterygota</taxon>
        <taxon>Neoptera</taxon>
        <taxon>Endopterygota</taxon>
        <taxon>Coleoptera</taxon>
        <taxon>Polyphaga</taxon>
        <taxon>Cucujiformia</taxon>
        <taxon>Chrysomeloidea</taxon>
        <taxon>Chrysomelidae</taxon>
        <taxon>Bruchinae</taxon>
        <taxon>Bruchini</taxon>
        <taxon>Acanthoscelides</taxon>
    </lineage>
</organism>
<dbReference type="Proteomes" id="UP001152888">
    <property type="component" value="Unassembled WGS sequence"/>
</dbReference>
<reference evidence="1" key="1">
    <citation type="submission" date="2022-03" db="EMBL/GenBank/DDBJ databases">
        <authorList>
            <person name="Sayadi A."/>
        </authorList>
    </citation>
    <scope>NUCLEOTIDE SEQUENCE</scope>
</reference>
<dbReference type="OrthoDB" id="6609876at2759"/>
<evidence type="ECO:0000313" key="2">
    <source>
        <dbReference type="Proteomes" id="UP001152888"/>
    </source>
</evidence>
<protein>
    <submittedName>
        <fullName evidence="1">Uncharacterized protein</fullName>
    </submittedName>
</protein>
<evidence type="ECO:0000313" key="1">
    <source>
        <dbReference type="EMBL" id="CAH1987201.1"/>
    </source>
</evidence>
<accession>A0A9P0PK42</accession>
<proteinExistence type="predicted"/>
<name>A0A9P0PK42_ACAOB</name>
<comment type="caution">
    <text evidence="1">The sequence shown here is derived from an EMBL/GenBank/DDBJ whole genome shotgun (WGS) entry which is preliminary data.</text>
</comment>
<sequence>MSCLTFNQLQKRTTEPAQVKTAIDNFEKCIADVKNKIDDIINESKTTCIEPQGNERRRRNNSSHDHQVAALEVCDNIVNYASDRFKFKDYLVAASLFSPNALENTVTNFFRCVSKNHATAWFPSLADAADITIPLKKPFIHSSAQPVWWDEECTHIFGKRKEALVANKIPIPNDLIEQLLDNFAPLSASTPPIVSSNFTPHQQTFMEKPFNFEELEWCLEELKKSQKKSWNGMIGIQQRAGARPELKLSRKTESSGIAAVYVMRKAFVVGRAAFVLRRQRSLRRLMYFQRASIYNALDAEYLKQNWVQWRCFLV</sequence>
<keyword evidence="2" id="KW-1185">Reference proteome</keyword>